<reference evidence="1" key="2">
    <citation type="submission" date="2020-08" db="EMBL/GenBank/DDBJ databases">
        <authorList>
            <person name="Shumante A."/>
            <person name="Zimin A.V."/>
            <person name="Puiu D."/>
            <person name="Salzberg S.L."/>
        </authorList>
    </citation>
    <scope>NUCLEOTIDE SEQUENCE</scope>
    <source>
        <strain evidence="1">WC2-LM</strain>
        <tissue evidence="1">Liver</tissue>
    </source>
</reference>
<proteinExistence type="predicted"/>
<gene>
    <name evidence="1" type="ORF">GHT09_013528</name>
    <name evidence="2" type="ORF">MONAX_5E012694</name>
</gene>
<organism evidence="2 3">
    <name type="scientific">Marmota monax</name>
    <name type="common">Woodchuck</name>
    <dbReference type="NCBI Taxonomy" id="9995"/>
    <lineage>
        <taxon>Eukaryota</taxon>
        <taxon>Metazoa</taxon>
        <taxon>Chordata</taxon>
        <taxon>Craniata</taxon>
        <taxon>Vertebrata</taxon>
        <taxon>Euteleostomi</taxon>
        <taxon>Mammalia</taxon>
        <taxon>Eutheria</taxon>
        <taxon>Euarchontoglires</taxon>
        <taxon>Glires</taxon>
        <taxon>Rodentia</taxon>
        <taxon>Sciuromorpha</taxon>
        <taxon>Sciuridae</taxon>
        <taxon>Xerinae</taxon>
        <taxon>Marmotini</taxon>
        <taxon>Marmota</taxon>
    </lineage>
</organism>
<reference evidence="2 3" key="1">
    <citation type="submission" date="2019-04" db="EMBL/GenBank/DDBJ databases">
        <authorList>
            <person name="Alioto T."/>
            <person name="Alioto T."/>
        </authorList>
    </citation>
    <scope>NUCLEOTIDE SEQUENCE [LARGE SCALE GENOMIC DNA]</scope>
</reference>
<evidence type="ECO:0000313" key="3">
    <source>
        <dbReference type="Proteomes" id="UP000335636"/>
    </source>
</evidence>
<sequence length="123" mass="13673">MRREPAPSSFLPSDRTCSSLPCASLPLLLSCCVSSSLLRQGAVLTPASPVRLDSLTSVLPPFHLSQLQVWERLPGPSHPAWVFQPFQPPRHPQSLLPLPVVTNSYLFPLRRLNESNECELLHL</sequence>
<dbReference type="EMBL" id="WJEC01003043">
    <property type="protein sequence ID" value="KAF7475579.1"/>
    <property type="molecule type" value="Genomic_DNA"/>
</dbReference>
<dbReference type="Proteomes" id="UP000335636">
    <property type="component" value="Unassembled WGS sequence"/>
</dbReference>
<evidence type="ECO:0000313" key="2">
    <source>
        <dbReference type="EMBL" id="VTJ68664.1"/>
    </source>
</evidence>
<name>A0A5E4BG43_MARMO</name>
<dbReference type="PROSITE" id="PS51257">
    <property type="entry name" value="PROKAR_LIPOPROTEIN"/>
    <property type="match status" value="1"/>
</dbReference>
<accession>A0A5E4BG43</accession>
<dbReference type="AlphaFoldDB" id="A0A5E4BG43"/>
<protein>
    <submittedName>
        <fullName evidence="2">Uncharacterized protein</fullName>
    </submittedName>
</protein>
<keyword evidence="3" id="KW-1185">Reference proteome</keyword>
<dbReference type="EMBL" id="CABDUW010000438">
    <property type="protein sequence ID" value="VTJ68664.1"/>
    <property type="molecule type" value="Genomic_DNA"/>
</dbReference>
<evidence type="ECO:0000313" key="1">
    <source>
        <dbReference type="EMBL" id="KAF7475579.1"/>
    </source>
</evidence>
<dbReference type="Proteomes" id="UP000662637">
    <property type="component" value="Unassembled WGS sequence"/>
</dbReference>